<comment type="caution">
    <text evidence="1">The sequence shown here is derived from an EMBL/GenBank/DDBJ whole genome shotgun (WGS) entry which is preliminary data.</text>
</comment>
<dbReference type="Proteomes" id="UP000756346">
    <property type="component" value="Unassembled WGS sequence"/>
</dbReference>
<dbReference type="AlphaFoldDB" id="A0A9P9BK64"/>
<accession>A0A9P9BK64</accession>
<proteinExistence type="predicted"/>
<name>A0A9P9BK64_9PEZI</name>
<evidence type="ECO:0000313" key="2">
    <source>
        <dbReference type="Proteomes" id="UP000756346"/>
    </source>
</evidence>
<dbReference type="GeneID" id="70186867"/>
<sequence>MAPTYAYILATIVLSGVDDNNHNTKMLRFDLSTEENGTFIADFEEVLQLACMEDAKERGEHVQFKHDVDIHSIIIRWDTAWDTLAARTIIQPDQRPSSPVTIGIMSQASKHSSPPAMEAEDIYILASFHMAKSPKARAKILKIRHEPDADALANMSRLRYVLTHAAGQLFPNVAHPTQITSVGILWQGIPPLIIDMPPPGTASVAPAVAGASVNSQVEVEPLEMLQLSDSDAWTQVVGIAKRGSRDVLEVAISELRP</sequence>
<dbReference type="RefSeq" id="XP_046006418.1">
    <property type="nucleotide sequence ID" value="XM_046157321.1"/>
</dbReference>
<gene>
    <name evidence="1" type="ORF">B0I36DRAFT_354458</name>
</gene>
<organism evidence="1 2">
    <name type="scientific">Microdochium trichocladiopsis</name>
    <dbReference type="NCBI Taxonomy" id="1682393"/>
    <lineage>
        <taxon>Eukaryota</taxon>
        <taxon>Fungi</taxon>
        <taxon>Dikarya</taxon>
        <taxon>Ascomycota</taxon>
        <taxon>Pezizomycotina</taxon>
        <taxon>Sordariomycetes</taxon>
        <taxon>Xylariomycetidae</taxon>
        <taxon>Xylariales</taxon>
        <taxon>Microdochiaceae</taxon>
        <taxon>Microdochium</taxon>
    </lineage>
</organism>
<evidence type="ECO:0000313" key="1">
    <source>
        <dbReference type="EMBL" id="KAH7018151.1"/>
    </source>
</evidence>
<dbReference type="EMBL" id="JAGTJQ010000011">
    <property type="protein sequence ID" value="KAH7018151.1"/>
    <property type="molecule type" value="Genomic_DNA"/>
</dbReference>
<reference evidence="1" key="1">
    <citation type="journal article" date="2021" name="Nat. Commun.">
        <title>Genetic determinants of endophytism in the Arabidopsis root mycobiome.</title>
        <authorList>
            <person name="Mesny F."/>
            <person name="Miyauchi S."/>
            <person name="Thiergart T."/>
            <person name="Pickel B."/>
            <person name="Atanasova L."/>
            <person name="Karlsson M."/>
            <person name="Huettel B."/>
            <person name="Barry K.W."/>
            <person name="Haridas S."/>
            <person name="Chen C."/>
            <person name="Bauer D."/>
            <person name="Andreopoulos W."/>
            <person name="Pangilinan J."/>
            <person name="LaButti K."/>
            <person name="Riley R."/>
            <person name="Lipzen A."/>
            <person name="Clum A."/>
            <person name="Drula E."/>
            <person name="Henrissat B."/>
            <person name="Kohler A."/>
            <person name="Grigoriev I.V."/>
            <person name="Martin F.M."/>
            <person name="Hacquard S."/>
        </authorList>
    </citation>
    <scope>NUCLEOTIDE SEQUENCE</scope>
    <source>
        <strain evidence="1">MPI-CAGE-CH-0230</strain>
    </source>
</reference>
<protein>
    <submittedName>
        <fullName evidence="1">Uncharacterized protein</fullName>
    </submittedName>
</protein>
<keyword evidence="2" id="KW-1185">Reference proteome</keyword>